<sequence>MAILCVSYDLHKATEEDYKPLIEHLKTYKTWWHHLDSTWFIKTDISAEDVLKRCVESIPGKGSIIVFDVGNMWAASGFKDRAYQWLWENWPEE</sequence>
<name>A0ABW4JC81_9BACL</name>
<protein>
    <recommendedName>
        <fullName evidence="3">SinR family protein</fullName>
    </recommendedName>
</protein>
<accession>A0ABW4JC81</accession>
<evidence type="ECO:0008006" key="3">
    <source>
        <dbReference type="Google" id="ProtNLM"/>
    </source>
</evidence>
<proteinExistence type="predicted"/>
<dbReference type="RefSeq" id="WP_377940940.1">
    <property type="nucleotide sequence ID" value="NZ_JBHUCX010000007.1"/>
</dbReference>
<dbReference type="EMBL" id="JBHUCX010000007">
    <property type="protein sequence ID" value="MFD1673513.1"/>
    <property type="molecule type" value="Genomic_DNA"/>
</dbReference>
<gene>
    <name evidence="1" type="ORF">ACFSB2_02145</name>
</gene>
<evidence type="ECO:0000313" key="1">
    <source>
        <dbReference type="EMBL" id="MFD1673513.1"/>
    </source>
</evidence>
<organism evidence="1 2">
    <name type="scientific">Alicyclobacillus fodiniaquatilis</name>
    <dbReference type="NCBI Taxonomy" id="1661150"/>
    <lineage>
        <taxon>Bacteria</taxon>
        <taxon>Bacillati</taxon>
        <taxon>Bacillota</taxon>
        <taxon>Bacilli</taxon>
        <taxon>Bacillales</taxon>
        <taxon>Alicyclobacillaceae</taxon>
        <taxon>Alicyclobacillus</taxon>
    </lineage>
</organism>
<keyword evidence="2" id="KW-1185">Reference proteome</keyword>
<evidence type="ECO:0000313" key="2">
    <source>
        <dbReference type="Proteomes" id="UP001597079"/>
    </source>
</evidence>
<dbReference type="Proteomes" id="UP001597079">
    <property type="component" value="Unassembled WGS sequence"/>
</dbReference>
<comment type="caution">
    <text evidence="1">The sequence shown here is derived from an EMBL/GenBank/DDBJ whole genome shotgun (WGS) entry which is preliminary data.</text>
</comment>
<reference evidence="2" key="1">
    <citation type="journal article" date="2019" name="Int. J. Syst. Evol. Microbiol.">
        <title>The Global Catalogue of Microorganisms (GCM) 10K type strain sequencing project: providing services to taxonomists for standard genome sequencing and annotation.</title>
        <authorList>
            <consortium name="The Broad Institute Genomics Platform"/>
            <consortium name="The Broad Institute Genome Sequencing Center for Infectious Disease"/>
            <person name="Wu L."/>
            <person name="Ma J."/>
        </authorList>
    </citation>
    <scope>NUCLEOTIDE SEQUENCE [LARGE SCALE GENOMIC DNA]</scope>
    <source>
        <strain evidence="2">CGMCC 1.12286</strain>
    </source>
</reference>